<gene>
    <name evidence="8" type="ORF">EGW08_008224</name>
</gene>
<feature type="binding site" evidence="6">
    <location>
        <position position="152"/>
    </location>
    <ligand>
        <name>FAD</name>
        <dbReference type="ChEBI" id="CHEBI:57692"/>
    </ligand>
</feature>
<feature type="binding site" evidence="6">
    <location>
        <position position="144"/>
    </location>
    <ligand>
        <name>FAD</name>
        <dbReference type="ChEBI" id="CHEBI:57692"/>
    </ligand>
</feature>
<dbReference type="InterPro" id="IPR039261">
    <property type="entry name" value="FNR_nucleotide-bd"/>
</dbReference>
<dbReference type="SUPFAM" id="SSF63380">
    <property type="entry name" value="Riboflavin synthase domain-like"/>
    <property type="match status" value="1"/>
</dbReference>
<evidence type="ECO:0000256" key="4">
    <source>
        <dbReference type="ARBA" id="ARBA00022827"/>
    </source>
</evidence>
<proteinExistence type="inferred from homology"/>
<dbReference type="PANTHER" id="PTHR19370:SF184">
    <property type="entry name" value="NADH-CYTOCHROME B5 REDUCTASE-LIKE"/>
    <property type="match status" value="1"/>
</dbReference>
<dbReference type="PANTHER" id="PTHR19370">
    <property type="entry name" value="NADH-CYTOCHROME B5 REDUCTASE"/>
    <property type="match status" value="1"/>
</dbReference>
<keyword evidence="9" id="KW-1185">Reference proteome</keyword>
<evidence type="ECO:0000256" key="2">
    <source>
        <dbReference type="ARBA" id="ARBA00006105"/>
    </source>
</evidence>
<evidence type="ECO:0000313" key="8">
    <source>
        <dbReference type="EMBL" id="RUS84002.1"/>
    </source>
</evidence>
<reference evidence="8 9" key="1">
    <citation type="submission" date="2019-01" db="EMBL/GenBank/DDBJ databases">
        <title>A draft genome assembly of the solar-powered sea slug Elysia chlorotica.</title>
        <authorList>
            <person name="Cai H."/>
            <person name="Li Q."/>
            <person name="Fang X."/>
            <person name="Li J."/>
            <person name="Curtis N.E."/>
            <person name="Altenburger A."/>
            <person name="Shibata T."/>
            <person name="Feng M."/>
            <person name="Maeda T."/>
            <person name="Schwartz J.A."/>
            <person name="Shigenobu S."/>
            <person name="Lundholm N."/>
            <person name="Nishiyama T."/>
            <person name="Yang H."/>
            <person name="Hasebe M."/>
            <person name="Li S."/>
            <person name="Pierce S.K."/>
            <person name="Wang J."/>
        </authorList>
    </citation>
    <scope>NUCLEOTIDE SEQUENCE [LARGE SCALE GENOMIC DNA]</scope>
    <source>
        <strain evidence="8">EC2010</strain>
        <tissue evidence="8">Whole organism of an adult</tissue>
    </source>
</reference>
<keyword evidence="5" id="KW-0560">Oxidoreductase</keyword>
<dbReference type="Proteomes" id="UP000271974">
    <property type="component" value="Unassembled WGS sequence"/>
</dbReference>
<name>A0A433TQV1_ELYCH</name>
<accession>A0A433TQV1</accession>
<organism evidence="8 9">
    <name type="scientific">Elysia chlorotica</name>
    <name type="common">Eastern emerald elysia</name>
    <name type="synonym">Sea slug</name>
    <dbReference type="NCBI Taxonomy" id="188477"/>
    <lineage>
        <taxon>Eukaryota</taxon>
        <taxon>Metazoa</taxon>
        <taxon>Spiralia</taxon>
        <taxon>Lophotrochozoa</taxon>
        <taxon>Mollusca</taxon>
        <taxon>Gastropoda</taxon>
        <taxon>Heterobranchia</taxon>
        <taxon>Euthyneura</taxon>
        <taxon>Panpulmonata</taxon>
        <taxon>Sacoglossa</taxon>
        <taxon>Placobranchoidea</taxon>
        <taxon>Plakobranchidae</taxon>
        <taxon>Elysia</taxon>
    </lineage>
</organism>
<dbReference type="PRINTS" id="PR00406">
    <property type="entry name" value="CYTB5RDTASE"/>
</dbReference>
<dbReference type="InterPro" id="IPR019180">
    <property type="entry name" value="Oxidoreductase-like_N"/>
</dbReference>
<comment type="cofactor">
    <cofactor evidence="1 6">
        <name>FAD</name>
        <dbReference type="ChEBI" id="CHEBI:57692"/>
    </cofactor>
</comment>
<dbReference type="PROSITE" id="PS51384">
    <property type="entry name" value="FAD_FR"/>
    <property type="match status" value="1"/>
</dbReference>
<keyword evidence="4 6" id="KW-0274">FAD</keyword>
<evidence type="ECO:0000256" key="6">
    <source>
        <dbReference type="PIRSR" id="PIRSR601834-1"/>
    </source>
</evidence>
<dbReference type="Gene3D" id="2.40.30.10">
    <property type="entry name" value="Translation factors"/>
    <property type="match status" value="1"/>
</dbReference>
<dbReference type="OrthoDB" id="432685at2759"/>
<sequence length="295" mass="34026">MDEPVEPKTAEPLILPAIPERPLDSDCCGGGCVPCVMDIYQQELELWQVECDSITRGETQDTKQDIANQEEILCPKVYKKYKIIRIVNEATDIVRIRCQLPPHQSLGLFLGQHVIISIQLKKIQAFYVRKKNYEKLFFVFFTVKIYSDGRASQIVKNWKVGDSIEVRGPAGHFHYIPNKVGLLLFLNNKMIVILCQVSNQYEISIQFWLLCTCPNNYPILLPKFFLQEPESAPWRYKHGEEIQLGHLTEEIMKKELSSSQIDRVLVLVCGTRSFDKHVLTGLKEIGISEFNIHRF</sequence>
<dbReference type="Pfam" id="PF09791">
    <property type="entry name" value="Oxidored-like"/>
    <property type="match status" value="1"/>
</dbReference>
<dbReference type="InterPro" id="IPR017927">
    <property type="entry name" value="FAD-bd_FR_type"/>
</dbReference>
<comment type="similarity">
    <text evidence="2">Belongs to the flavoprotein pyridine nucleotide cytochrome reductase family.</text>
</comment>
<dbReference type="EMBL" id="RQTK01000221">
    <property type="protein sequence ID" value="RUS84002.1"/>
    <property type="molecule type" value="Genomic_DNA"/>
</dbReference>
<dbReference type="STRING" id="188477.A0A433TQV1"/>
<dbReference type="InterPro" id="IPR001834">
    <property type="entry name" value="CBR-like"/>
</dbReference>
<dbReference type="GO" id="GO:0016491">
    <property type="term" value="F:oxidoreductase activity"/>
    <property type="evidence" value="ECO:0007669"/>
    <property type="project" value="UniProtKB-KW"/>
</dbReference>
<protein>
    <recommendedName>
        <fullName evidence="7">FAD-binding FR-type domain-containing protein</fullName>
    </recommendedName>
</protein>
<evidence type="ECO:0000256" key="1">
    <source>
        <dbReference type="ARBA" id="ARBA00001974"/>
    </source>
</evidence>
<dbReference type="AlphaFoldDB" id="A0A433TQV1"/>
<dbReference type="InterPro" id="IPR008333">
    <property type="entry name" value="Cbr1-like_FAD-bd_dom"/>
</dbReference>
<feature type="binding site" evidence="6">
    <location>
        <position position="127"/>
    </location>
    <ligand>
        <name>FAD</name>
        <dbReference type="ChEBI" id="CHEBI:57692"/>
    </ligand>
</feature>
<keyword evidence="3 6" id="KW-0285">Flavoprotein</keyword>
<evidence type="ECO:0000313" key="9">
    <source>
        <dbReference type="Proteomes" id="UP000271974"/>
    </source>
</evidence>
<dbReference type="InterPro" id="IPR017938">
    <property type="entry name" value="Riboflavin_synthase-like_b-brl"/>
</dbReference>
<evidence type="ECO:0000256" key="3">
    <source>
        <dbReference type="ARBA" id="ARBA00022630"/>
    </source>
</evidence>
<evidence type="ECO:0000259" key="7">
    <source>
        <dbReference type="PROSITE" id="PS51384"/>
    </source>
</evidence>
<feature type="domain" description="FAD-binding FR-type" evidence="7">
    <location>
        <begin position="76"/>
        <end position="176"/>
    </location>
</feature>
<comment type="caution">
    <text evidence="8">The sequence shown here is derived from an EMBL/GenBank/DDBJ whole genome shotgun (WGS) entry which is preliminary data.</text>
</comment>
<dbReference type="SUPFAM" id="SSF52343">
    <property type="entry name" value="Ferredoxin reductase-like, C-terminal NADP-linked domain"/>
    <property type="match status" value="1"/>
</dbReference>
<dbReference type="Pfam" id="PF00970">
    <property type="entry name" value="FAD_binding_6"/>
    <property type="match status" value="1"/>
</dbReference>
<evidence type="ECO:0000256" key="5">
    <source>
        <dbReference type="ARBA" id="ARBA00023002"/>
    </source>
</evidence>